<feature type="transmembrane region" description="Helical" evidence="1">
    <location>
        <begin position="170"/>
        <end position="198"/>
    </location>
</feature>
<keyword evidence="1" id="KW-0472">Membrane</keyword>
<organism evidence="2 3">
    <name type="scientific">Stenotrophomonas geniculata N1</name>
    <dbReference type="NCBI Taxonomy" id="1167641"/>
    <lineage>
        <taxon>Bacteria</taxon>
        <taxon>Pseudomonadati</taxon>
        <taxon>Pseudomonadota</taxon>
        <taxon>Gammaproteobacteria</taxon>
        <taxon>Lysobacterales</taxon>
        <taxon>Lysobacteraceae</taxon>
        <taxon>Stenotrophomonas</taxon>
    </lineage>
</organism>
<dbReference type="RefSeq" id="WP_010484752.1">
    <property type="nucleotide sequence ID" value="NZ_AJLO02000016.1"/>
</dbReference>
<dbReference type="AlphaFoldDB" id="A0A0L8AC02"/>
<feature type="transmembrane region" description="Helical" evidence="1">
    <location>
        <begin position="66"/>
        <end position="87"/>
    </location>
</feature>
<evidence type="ECO:0000313" key="3">
    <source>
        <dbReference type="Proteomes" id="UP000036890"/>
    </source>
</evidence>
<comment type="caution">
    <text evidence="2">The sequence shown here is derived from an EMBL/GenBank/DDBJ whole genome shotgun (WGS) entry which is preliminary data.</text>
</comment>
<name>A0A0L8AC02_9GAMM</name>
<feature type="transmembrane region" description="Helical" evidence="1">
    <location>
        <begin position="210"/>
        <end position="231"/>
    </location>
</feature>
<keyword evidence="1" id="KW-1133">Transmembrane helix</keyword>
<evidence type="ECO:0000313" key="2">
    <source>
        <dbReference type="EMBL" id="KOE99766.1"/>
    </source>
</evidence>
<gene>
    <name evidence="2" type="ORF">W7K_08010</name>
</gene>
<protein>
    <submittedName>
        <fullName evidence="2">Uncharacterized protein</fullName>
    </submittedName>
</protein>
<dbReference type="Proteomes" id="UP000036890">
    <property type="component" value="Unassembled WGS sequence"/>
</dbReference>
<dbReference type="EMBL" id="AJLO02000016">
    <property type="protein sequence ID" value="KOE99766.1"/>
    <property type="molecule type" value="Genomic_DNA"/>
</dbReference>
<proteinExistence type="predicted"/>
<feature type="transmembrane region" description="Helical" evidence="1">
    <location>
        <begin position="36"/>
        <end position="60"/>
    </location>
</feature>
<sequence length="309" mass="32560">MTTDDSSALPTDGTSSIAGLASETRDRMVRSNRLQAFGAVLGVTVGLSIGVISGFAADLFSIKSSLLTFVGIVIAGASTAAGISLYLDGRLSLAKVETGRVSSLDTLARQELLLAVENVKSAAARLSEATATQTGSADGETDARLLASRAVFQEARSRLSKRAADLERRATVNLIIGTSTSVAAVVMLVAFAFTPIALVDISWQQILSYYLPKFGVVVMLEVLAFFFLRLYKATLSDSRLLDGDLDAFALKEGALLTAWSDAAENRLELAKMLVAPTDGCFDRSDDATAPLDPKLIAEMASAIAKVVRG</sequence>
<evidence type="ECO:0000256" key="1">
    <source>
        <dbReference type="SAM" id="Phobius"/>
    </source>
</evidence>
<accession>A0A0L8AC02</accession>
<keyword evidence="1" id="KW-0812">Transmembrane</keyword>
<reference evidence="2 3" key="1">
    <citation type="journal article" date="2012" name="J. Bacteriol.">
        <title>Genome sequence of a novel nicotine-degrading strain, Pseudomonas geniculata N1.</title>
        <authorList>
            <person name="Tang H."/>
            <person name="Yu H."/>
            <person name="Tai C."/>
            <person name="Huang K."/>
            <person name="Liu Y."/>
            <person name="Wang L."/>
            <person name="Yao Y."/>
            <person name="Wu G."/>
            <person name="Xu P."/>
        </authorList>
    </citation>
    <scope>NUCLEOTIDE SEQUENCE [LARGE SCALE GENOMIC DNA]</scope>
    <source>
        <strain evidence="2 3">N1</strain>
    </source>
</reference>